<evidence type="ECO:0000313" key="1">
    <source>
        <dbReference type="EMBL" id="WEL20032.1"/>
    </source>
</evidence>
<name>A0ABY8CFP9_9ARCH</name>
<reference evidence="1 2" key="1">
    <citation type="submission" date="2022-09" db="EMBL/GenBank/DDBJ databases">
        <title>Xylan utilization by haloarchaea-nanohaloarchaea associations.</title>
        <authorList>
            <person name="Yakimov M."/>
        </authorList>
    </citation>
    <scope>NUCLEOTIDE SEQUENCE [LARGE SCALE GENOMIC DNA]</scope>
    <source>
        <strain evidence="1 2">SVXNc</strain>
    </source>
</reference>
<keyword evidence="2" id="KW-1185">Reference proteome</keyword>
<protein>
    <submittedName>
        <fullName evidence="1">Uncharacterized protein</fullName>
    </submittedName>
</protein>
<dbReference type="GeneID" id="90590478"/>
<organism evidence="1 2">
    <name type="scientific">Candidatus Nanohalococcus occultus</name>
    <dbReference type="NCBI Taxonomy" id="2978047"/>
    <lineage>
        <taxon>Archaea</taxon>
        <taxon>Candidatus Nanohalarchaeota</taxon>
        <taxon>Candidatus Nanohalarchaeota incertae sedis</taxon>
        <taxon>Candidatus Nanohalococcus</taxon>
    </lineage>
</organism>
<gene>
    <name evidence="1" type="ORF">SVXNc_1040</name>
</gene>
<evidence type="ECO:0000313" key="2">
    <source>
        <dbReference type="Proteomes" id="UP001218034"/>
    </source>
</evidence>
<proteinExistence type="predicted"/>
<accession>A0ABY8CFP9</accession>
<sequence length="376" mass="41869">MGQEFGAVIAVGLAVFGLVFVASEAVNLDQQQRTTEDIVFLERNYGELGNAKPASRTSAFGSFSVGEGRGDILVERRDDETVSAELLSSQSLEFDYNGTQPRGGTVSFEVLGKEGYGALYVEANGQRVFSNPLVTEATPEIRIPEGVLKNGDNTIKIGTTKGGFFSSTEYRIEDLQVRVNDRKFNDHVDTFQMYGYELQDYVNGQISFNIANSVITEPLEVYVNDNKLYEFSSVRSTQTVNITPQNAELRNGINTVKFKTDGEASYDIENAALTVQYLGSTQEVNINEVFELTQSELNYAERNNTVEQISFDYTGLLGSPRSMSLELNDRQYNITPSNGENRIEVNSELNDMNSLEIRSDGSFELENFRVNSEMVE</sequence>
<dbReference type="Proteomes" id="UP001218034">
    <property type="component" value="Chromosome"/>
</dbReference>
<dbReference type="RefSeq" id="WP_347721861.1">
    <property type="nucleotide sequence ID" value="NZ_CP104395.1"/>
</dbReference>
<dbReference type="EMBL" id="CP104395">
    <property type="protein sequence ID" value="WEL20032.1"/>
    <property type="molecule type" value="Genomic_DNA"/>
</dbReference>